<evidence type="ECO:0000313" key="2">
    <source>
        <dbReference type="Proteomes" id="UP000239340"/>
    </source>
</evidence>
<accession>A0A2L0H4I2</accession>
<organism evidence="1 2">
    <name type="scientific">Rhizobium fredii</name>
    <name type="common">Sinorhizobium fredii</name>
    <dbReference type="NCBI Taxonomy" id="380"/>
    <lineage>
        <taxon>Bacteria</taxon>
        <taxon>Pseudomonadati</taxon>
        <taxon>Pseudomonadota</taxon>
        <taxon>Alphaproteobacteria</taxon>
        <taxon>Hyphomicrobiales</taxon>
        <taxon>Rhizobiaceae</taxon>
        <taxon>Sinorhizobium/Ensifer group</taxon>
        <taxon>Sinorhizobium</taxon>
    </lineage>
</organism>
<sequence>MKNPFPVNLQISEDVRKAGWQAETRDADGHLCRTHAPFETDEDIVWMVREALEHGETVTIWPAKTSPAAFLPETTNKQLDALQRRAN</sequence>
<protein>
    <submittedName>
        <fullName evidence="1">Uncharacterized protein</fullName>
    </submittedName>
</protein>
<name>A0A2L0H4I2_RHIFR</name>
<dbReference type="RefSeq" id="WP_104839181.1">
    <property type="nucleotide sequence ID" value="NZ_CP024307.1"/>
</dbReference>
<proteinExistence type="predicted"/>
<gene>
    <name evidence="1" type="ORF">NXT3_CH01800</name>
</gene>
<dbReference type="Proteomes" id="UP000239340">
    <property type="component" value="Chromosome"/>
</dbReference>
<reference evidence="1 2" key="1">
    <citation type="submission" date="2017-10" db="EMBL/GenBank/DDBJ databases">
        <title>Analysis of the genome sequences of Rhizobium populations associated to common bean (phaseolus vulgaris).</title>
        <authorList>
            <person name="Bustos P."/>
            <person name="Santamaria R.I."/>
            <person name="Miranda-Sanchez F."/>
            <person name="Perez-Carrascal O."/>
            <person name="Juarez S."/>
            <person name="Lozano L."/>
            <person name="Martinez-Flores I."/>
            <person name="Vinuesa P."/>
            <person name="Martinez-Romero E."/>
            <person name="Cevallos M.A."/>
            <person name="Romero D."/>
            <person name="Davila G."/>
            <person name="Gonzalez V."/>
        </authorList>
    </citation>
    <scope>NUCLEOTIDE SEQUENCE [LARGE SCALE GENOMIC DNA]</scope>
    <source>
        <strain evidence="1 2">NXT3</strain>
    </source>
</reference>
<evidence type="ECO:0000313" key="1">
    <source>
        <dbReference type="EMBL" id="AUX76368.1"/>
    </source>
</evidence>
<dbReference type="EMBL" id="CP024307">
    <property type="protein sequence ID" value="AUX76368.1"/>
    <property type="molecule type" value="Genomic_DNA"/>
</dbReference>
<dbReference type="AlphaFoldDB" id="A0A2L0H4I2"/>